<dbReference type="Pfam" id="PF00005">
    <property type="entry name" value="ABC_tran"/>
    <property type="match status" value="1"/>
</dbReference>
<dbReference type="PANTHER" id="PTHR43820">
    <property type="entry name" value="HIGH-AFFINITY BRANCHED-CHAIN AMINO ACID TRANSPORT ATP-BINDING PROTEIN LIVF"/>
    <property type="match status" value="1"/>
</dbReference>
<evidence type="ECO:0000256" key="5">
    <source>
        <dbReference type="ARBA" id="ARBA00022970"/>
    </source>
</evidence>
<dbReference type="AlphaFoldDB" id="A0A1F6NV92"/>
<evidence type="ECO:0000313" key="8">
    <source>
        <dbReference type="Proteomes" id="UP000177907"/>
    </source>
</evidence>
<evidence type="ECO:0000256" key="2">
    <source>
        <dbReference type="ARBA" id="ARBA00022448"/>
    </source>
</evidence>
<dbReference type="InterPro" id="IPR017871">
    <property type="entry name" value="ABC_transporter-like_CS"/>
</dbReference>
<dbReference type="CDD" id="cd03224">
    <property type="entry name" value="ABC_TM1139_LivF_branched"/>
    <property type="match status" value="1"/>
</dbReference>
<evidence type="ECO:0000313" key="7">
    <source>
        <dbReference type="EMBL" id="OGH87839.1"/>
    </source>
</evidence>
<dbReference type="SUPFAM" id="SSF52540">
    <property type="entry name" value="P-loop containing nucleoside triphosphate hydrolases"/>
    <property type="match status" value="1"/>
</dbReference>
<dbReference type="EMBL" id="MFQZ01000009">
    <property type="protein sequence ID" value="OGH87839.1"/>
    <property type="molecule type" value="Genomic_DNA"/>
</dbReference>
<keyword evidence="3" id="KW-0547">Nucleotide-binding</keyword>
<accession>A0A1F6NV92</accession>
<keyword evidence="5" id="KW-0029">Amino-acid transport</keyword>
<evidence type="ECO:0000256" key="1">
    <source>
        <dbReference type="ARBA" id="ARBA00005417"/>
    </source>
</evidence>
<evidence type="ECO:0000256" key="4">
    <source>
        <dbReference type="ARBA" id="ARBA00022840"/>
    </source>
</evidence>
<dbReference type="PROSITE" id="PS00211">
    <property type="entry name" value="ABC_TRANSPORTER_1"/>
    <property type="match status" value="1"/>
</dbReference>
<dbReference type="GO" id="GO:0015807">
    <property type="term" value="P:L-amino acid transport"/>
    <property type="evidence" value="ECO:0007669"/>
    <property type="project" value="TreeGrafter"/>
</dbReference>
<proteinExistence type="inferred from homology"/>
<protein>
    <recommendedName>
        <fullName evidence="6">ABC transporter domain-containing protein</fullName>
    </recommendedName>
</protein>
<dbReference type="STRING" id="1798704.A3J93_05425"/>
<keyword evidence="4" id="KW-0067">ATP-binding</keyword>
<feature type="domain" description="ABC transporter" evidence="6">
    <location>
        <begin position="9"/>
        <end position="241"/>
    </location>
</feature>
<gene>
    <name evidence="7" type="ORF">A3J93_05425</name>
</gene>
<dbReference type="InterPro" id="IPR052156">
    <property type="entry name" value="BCAA_Transport_ATP-bd_LivF"/>
</dbReference>
<comment type="similarity">
    <text evidence="1">Belongs to the ABC transporter superfamily.</text>
</comment>
<dbReference type="GO" id="GO:0015658">
    <property type="term" value="F:branched-chain amino acid transmembrane transporter activity"/>
    <property type="evidence" value="ECO:0007669"/>
    <property type="project" value="TreeGrafter"/>
</dbReference>
<dbReference type="SMART" id="SM00382">
    <property type="entry name" value="AAA"/>
    <property type="match status" value="1"/>
</dbReference>
<evidence type="ECO:0000259" key="6">
    <source>
        <dbReference type="PROSITE" id="PS50893"/>
    </source>
</evidence>
<sequence length="242" mass="26954">MNKVKEKLLEMKGVVVRYGGITANDRASLYLDEGEIVVLMGPNGAGKSTALKALFGLAPIESGEVRWHEKTVRPNPLTMTKMGIAFVSQGRRVFTSLTVKENLEMGAINLNDKQEIAVKIEEVYKIFPILKTKAKQNAWQLSGGQQQMVAIGRALMSDPKVLLLDEPSLGLSPKMVKEMFEKIKEINARHQTAIMVVEHNIKSVLKIAHRVYVLDKGAVVYASHGHNFNEQILEKVFLGEME</sequence>
<name>A0A1F6NV92_9BACT</name>
<dbReference type="InterPro" id="IPR003439">
    <property type="entry name" value="ABC_transporter-like_ATP-bd"/>
</dbReference>
<dbReference type="InterPro" id="IPR027417">
    <property type="entry name" value="P-loop_NTPase"/>
</dbReference>
<dbReference type="InterPro" id="IPR003593">
    <property type="entry name" value="AAA+_ATPase"/>
</dbReference>
<dbReference type="PANTHER" id="PTHR43820:SF4">
    <property type="entry name" value="HIGH-AFFINITY BRANCHED-CHAIN AMINO ACID TRANSPORT ATP-BINDING PROTEIN LIVF"/>
    <property type="match status" value="1"/>
</dbReference>
<reference evidence="7 8" key="1">
    <citation type="journal article" date="2016" name="Nat. Commun.">
        <title>Thousands of microbial genomes shed light on interconnected biogeochemical processes in an aquifer system.</title>
        <authorList>
            <person name="Anantharaman K."/>
            <person name="Brown C.T."/>
            <person name="Hug L.A."/>
            <person name="Sharon I."/>
            <person name="Castelle C.J."/>
            <person name="Probst A.J."/>
            <person name="Thomas B.C."/>
            <person name="Singh A."/>
            <person name="Wilkins M.J."/>
            <person name="Karaoz U."/>
            <person name="Brodie E.L."/>
            <person name="Williams K.H."/>
            <person name="Hubbard S.S."/>
            <person name="Banfield J.F."/>
        </authorList>
    </citation>
    <scope>NUCLEOTIDE SEQUENCE [LARGE SCALE GENOMIC DNA]</scope>
</reference>
<dbReference type="PROSITE" id="PS50893">
    <property type="entry name" value="ABC_TRANSPORTER_2"/>
    <property type="match status" value="1"/>
</dbReference>
<keyword evidence="2" id="KW-0813">Transport</keyword>
<comment type="caution">
    <text evidence="7">The sequence shown here is derived from an EMBL/GenBank/DDBJ whole genome shotgun (WGS) entry which is preliminary data.</text>
</comment>
<evidence type="ECO:0000256" key="3">
    <source>
        <dbReference type="ARBA" id="ARBA00022741"/>
    </source>
</evidence>
<dbReference type="GO" id="GO:0005524">
    <property type="term" value="F:ATP binding"/>
    <property type="evidence" value="ECO:0007669"/>
    <property type="project" value="UniProtKB-KW"/>
</dbReference>
<dbReference type="GO" id="GO:0016887">
    <property type="term" value="F:ATP hydrolysis activity"/>
    <property type="evidence" value="ECO:0007669"/>
    <property type="project" value="InterPro"/>
</dbReference>
<dbReference type="Gene3D" id="3.40.50.300">
    <property type="entry name" value="P-loop containing nucleotide triphosphate hydrolases"/>
    <property type="match status" value="1"/>
</dbReference>
<organism evidence="7 8">
    <name type="scientific">Candidatus Magasanikbacteria bacterium RIFOXYC2_FULL_42_28</name>
    <dbReference type="NCBI Taxonomy" id="1798704"/>
    <lineage>
        <taxon>Bacteria</taxon>
        <taxon>Candidatus Magasanikiibacteriota</taxon>
    </lineage>
</organism>
<dbReference type="Proteomes" id="UP000177907">
    <property type="component" value="Unassembled WGS sequence"/>
</dbReference>